<dbReference type="PANTHER" id="PTHR10933:SF9">
    <property type="entry name" value="IMMUNOGLOBULIN-BINDING PROTEIN 1"/>
    <property type="match status" value="1"/>
</dbReference>
<comment type="similarity">
    <text evidence="1">Belongs to the IGBP1/TAP42 family.</text>
</comment>
<accession>A0A182P5H7</accession>
<evidence type="ECO:0000313" key="4">
    <source>
        <dbReference type="EnsemblMetazoa" id="AEPI002167-PA"/>
    </source>
</evidence>
<dbReference type="GO" id="GO:0035303">
    <property type="term" value="P:regulation of dephosphorylation"/>
    <property type="evidence" value="ECO:0007669"/>
    <property type="project" value="TreeGrafter"/>
</dbReference>
<protein>
    <recommendedName>
        <fullName evidence="6">Immunoglobulin-binding protein 1</fullName>
    </recommendedName>
</protein>
<reference evidence="4" key="2">
    <citation type="submission" date="2020-05" db="UniProtKB">
        <authorList>
            <consortium name="EnsemblMetazoa"/>
        </authorList>
    </citation>
    <scope>IDENTIFICATION</scope>
    <source>
        <strain evidence="4">Epiroticus2</strain>
    </source>
</reference>
<dbReference type="Proteomes" id="UP000075885">
    <property type="component" value="Unassembled WGS sequence"/>
</dbReference>
<dbReference type="GO" id="GO:0005829">
    <property type="term" value="C:cytosol"/>
    <property type="evidence" value="ECO:0007669"/>
    <property type="project" value="TreeGrafter"/>
</dbReference>
<dbReference type="InterPro" id="IPR007304">
    <property type="entry name" value="TAP46-like"/>
</dbReference>
<feature type="compositionally biased region" description="Acidic residues" evidence="3">
    <location>
        <begin position="327"/>
        <end position="343"/>
    </location>
</feature>
<organism evidence="4 5">
    <name type="scientific">Anopheles epiroticus</name>
    <dbReference type="NCBI Taxonomy" id="199890"/>
    <lineage>
        <taxon>Eukaryota</taxon>
        <taxon>Metazoa</taxon>
        <taxon>Ecdysozoa</taxon>
        <taxon>Arthropoda</taxon>
        <taxon>Hexapoda</taxon>
        <taxon>Insecta</taxon>
        <taxon>Pterygota</taxon>
        <taxon>Neoptera</taxon>
        <taxon>Endopterygota</taxon>
        <taxon>Diptera</taxon>
        <taxon>Nematocera</taxon>
        <taxon>Culicoidea</taxon>
        <taxon>Culicidae</taxon>
        <taxon>Anophelinae</taxon>
        <taxon>Anopheles</taxon>
    </lineage>
</organism>
<evidence type="ECO:0000256" key="1">
    <source>
        <dbReference type="ARBA" id="ARBA00034730"/>
    </source>
</evidence>
<dbReference type="EnsemblMetazoa" id="AEPI002167-RA">
    <property type="protein sequence ID" value="AEPI002167-PA"/>
    <property type="gene ID" value="AEPI002167"/>
</dbReference>
<dbReference type="Pfam" id="PF04177">
    <property type="entry name" value="TAP42"/>
    <property type="match status" value="1"/>
</dbReference>
<evidence type="ECO:0008006" key="6">
    <source>
        <dbReference type="Google" id="ProtNLM"/>
    </source>
</evidence>
<dbReference type="Gene3D" id="1.25.40.540">
    <property type="entry name" value="TAP42-like family"/>
    <property type="match status" value="1"/>
</dbReference>
<dbReference type="STRING" id="199890.A0A182P5H7"/>
<dbReference type="AlphaFoldDB" id="A0A182P5H7"/>
<evidence type="ECO:0000313" key="5">
    <source>
        <dbReference type="Proteomes" id="UP000075885"/>
    </source>
</evidence>
<reference evidence="5" key="1">
    <citation type="submission" date="2013-03" db="EMBL/GenBank/DDBJ databases">
        <title>The Genome Sequence of Anopheles epiroticus epiroticus2.</title>
        <authorList>
            <consortium name="The Broad Institute Genomics Platform"/>
            <person name="Neafsey D.E."/>
            <person name="Howell P."/>
            <person name="Walker B."/>
            <person name="Young S.K."/>
            <person name="Zeng Q."/>
            <person name="Gargeya S."/>
            <person name="Fitzgerald M."/>
            <person name="Haas B."/>
            <person name="Abouelleil A."/>
            <person name="Allen A.W."/>
            <person name="Alvarado L."/>
            <person name="Arachchi H.M."/>
            <person name="Berlin A.M."/>
            <person name="Chapman S.B."/>
            <person name="Gainer-Dewar J."/>
            <person name="Goldberg J."/>
            <person name="Griggs A."/>
            <person name="Gujja S."/>
            <person name="Hansen M."/>
            <person name="Howarth C."/>
            <person name="Imamovic A."/>
            <person name="Ireland A."/>
            <person name="Larimer J."/>
            <person name="McCowan C."/>
            <person name="Murphy C."/>
            <person name="Pearson M."/>
            <person name="Poon T.W."/>
            <person name="Priest M."/>
            <person name="Roberts A."/>
            <person name="Saif S."/>
            <person name="Shea T."/>
            <person name="Sisk P."/>
            <person name="Sykes S."/>
            <person name="Wortman J."/>
            <person name="Nusbaum C."/>
            <person name="Birren B."/>
        </authorList>
    </citation>
    <scope>NUCLEOTIDE SEQUENCE [LARGE SCALE GENOMIC DNA]</scope>
    <source>
        <strain evidence="5">Epiroticus2</strain>
    </source>
</reference>
<evidence type="ECO:0000256" key="2">
    <source>
        <dbReference type="SAM" id="Coils"/>
    </source>
</evidence>
<feature type="region of interest" description="Disordered" evidence="3">
    <location>
        <begin position="316"/>
        <end position="369"/>
    </location>
</feature>
<dbReference type="PANTHER" id="PTHR10933">
    <property type="entry name" value="IMMUNOGLOBULIN-BINDING PROTEIN 1"/>
    <property type="match status" value="1"/>
</dbReference>
<dbReference type="FunFam" id="1.25.40.540:FF:000003">
    <property type="entry name" value="Immunoglobulin (CD79A)-binding protein 1"/>
    <property type="match status" value="1"/>
</dbReference>
<sequence length="369" mass="42671">MLEATNEIPLDRKLSEIFDEGYSAMNRLDENLALPSNAPDFQMAVKKTIGHFEDATRLVSLVGMFSSNESYEEVPTENLRYFLLPFFLGKMTLRLCNTNRGEVVEVADVYFKDFLTRCENYRLYETPDKDTDAALNELAIVPGASSDKIRELQRMGQQRNEKIRKFQEKKELDEKVKQLRYVVEQSEAKIDDETKREFFLSLLKAAILEAQEELESVEREKQMLQYIATAKQRGEDELEELGHVAPGGGVGKKRPAVQPLKPIIITRDAVQKAVYGKGYPSLPTMTVAEFYEQRVAEGIFPDPEKMKEVNKNSLMNKVHMDNAAEQDREDEQQEQLMERDDEEYLARQRAKDEFKDEHRRGEGNRHNRS</sequence>
<feature type="compositionally biased region" description="Basic and acidic residues" evidence="3">
    <location>
        <begin position="344"/>
        <end position="369"/>
    </location>
</feature>
<keyword evidence="2" id="KW-0175">Coiled coil</keyword>
<name>A0A182P5H7_9DIPT</name>
<keyword evidence="5" id="KW-1185">Reference proteome</keyword>
<dbReference type="InterPro" id="IPR038511">
    <property type="entry name" value="TAP42/TAP46-like_sf"/>
</dbReference>
<dbReference type="GO" id="GO:0009966">
    <property type="term" value="P:regulation of signal transduction"/>
    <property type="evidence" value="ECO:0007669"/>
    <property type="project" value="InterPro"/>
</dbReference>
<feature type="coiled-coil region" evidence="2">
    <location>
        <begin position="149"/>
        <end position="227"/>
    </location>
</feature>
<dbReference type="VEuPathDB" id="VectorBase:AEPI002167"/>
<evidence type="ECO:0000256" key="3">
    <source>
        <dbReference type="SAM" id="MobiDB-lite"/>
    </source>
</evidence>
<proteinExistence type="inferred from homology"/>
<dbReference type="GO" id="GO:0051721">
    <property type="term" value="F:protein phosphatase 2A binding"/>
    <property type="evidence" value="ECO:0007669"/>
    <property type="project" value="TreeGrafter"/>
</dbReference>